<keyword evidence="1" id="KW-0812">Transmembrane</keyword>
<keyword evidence="2" id="KW-0732">Signal</keyword>
<name>A0ABT5KTH5_9BURK</name>
<evidence type="ECO:0000313" key="3">
    <source>
        <dbReference type="EMBL" id="MDC8786147.1"/>
    </source>
</evidence>
<feature type="signal peptide" evidence="2">
    <location>
        <begin position="1"/>
        <end position="24"/>
    </location>
</feature>
<accession>A0ABT5KTH5</accession>
<evidence type="ECO:0000256" key="2">
    <source>
        <dbReference type="SAM" id="SignalP"/>
    </source>
</evidence>
<dbReference type="PIRSF" id="PIRSF016919">
    <property type="entry name" value="HupE_UreJ"/>
    <property type="match status" value="1"/>
</dbReference>
<gene>
    <name evidence="3" type="ORF">PRZ01_13185</name>
</gene>
<dbReference type="EMBL" id="JAQQXS010000011">
    <property type="protein sequence ID" value="MDC8786147.1"/>
    <property type="molecule type" value="Genomic_DNA"/>
</dbReference>
<evidence type="ECO:0000256" key="1">
    <source>
        <dbReference type="SAM" id="Phobius"/>
    </source>
</evidence>
<dbReference type="Pfam" id="PF04955">
    <property type="entry name" value="HupE_UreJ"/>
    <property type="match status" value="1"/>
</dbReference>
<feature type="transmembrane region" description="Helical" evidence="1">
    <location>
        <begin position="71"/>
        <end position="91"/>
    </location>
</feature>
<keyword evidence="4" id="KW-1185">Reference proteome</keyword>
<sequence>MIARRALKCCATLGLLSIGLAAQAHTGQGALGHELEFLSGVAHPFTGLDHLLAMLAVGVWASQLWRGKARLLAPALFLALLLTGALVAQAAWVAPQLEAWVAASVVGFGGLLLLRESVPSALGLLFVGLAALVHGQAHGLELHGAQAIGGFVLGSALLHGLGLLAGAALARWPARLGQAFALALTASGLVLMLSRL</sequence>
<organism evidence="3 4">
    <name type="scientific">Roseateles koreensis</name>
    <dbReference type="NCBI Taxonomy" id="2987526"/>
    <lineage>
        <taxon>Bacteria</taxon>
        <taxon>Pseudomonadati</taxon>
        <taxon>Pseudomonadota</taxon>
        <taxon>Betaproteobacteria</taxon>
        <taxon>Burkholderiales</taxon>
        <taxon>Sphaerotilaceae</taxon>
        <taxon>Roseateles</taxon>
    </lineage>
</organism>
<protein>
    <submittedName>
        <fullName evidence="3">HupE/UreJ family protein</fullName>
    </submittedName>
</protein>
<evidence type="ECO:0000313" key="4">
    <source>
        <dbReference type="Proteomes" id="UP001219862"/>
    </source>
</evidence>
<keyword evidence="1" id="KW-1133">Transmembrane helix</keyword>
<feature type="transmembrane region" description="Helical" evidence="1">
    <location>
        <begin position="121"/>
        <end position="139"/>
    </location>
</feature>
<dbReference type="InterPro" id="IPR007038">
    <property type="entry name" value="HupE_UreJ"/>
</dbReference>
<dbReference type="Proteomes" id="UP001219862">
    <property type="component" value="Unassembled WGS sequence"/>
</dbReference>
<feature type="transmembrane region" description="Helical" evidence="1">
    <location>
        <begin position="97"/>
        <end position="114"/>
    </location>
</feature>
<feature type="chain" id="PRO_5046941173" evidence="2">
    <location>
        <begin position="25"/>
        <end position="196"/>
    </location>
</feature>
<reference evidence="3 4" key="1">
    <citation type="submission" date="2022-10" db="EMBL/GenBank/DDBJ databases">
        <title>paucibacter sp. hw8 Genome sequencing.</title>
        <authorList>
            <person name="Park S."/>
        </authorList>
    </citation>
    <scope>NUCLEOTIDE SEQUENCE [LARGE SCALE GENOMIC DNA]</scope>
    <source>
        <strain evidence="4">hw8</strain>
    </source>
</reference>
<dbReference type="RefSeq" id="WP_273597262.1">
    <property type="nucleotide sequence ID" value="NZ_JAQQXS010000011.1"/>
</dbReference>
<comment type="caution">
    <text evidence="3">The sequence shown here is derived from an EMBL/GenBank/DDBJ whole genome shotgun (WGS) entry which is preliminary data.</text>
</comment>
<proteinExistence type="predicted"/>
<feature type="transmembrane region" description="Helical" evidence="1">
    <location>
        <begin position="145"/>
        <end position="169"/>
    </location>
</feature>
<keyword evidence="1" id="KW-0472">Membrane</keyword>